<dbReference type="InterPro" id="IPR036513">
    <property type="entry name" value="STAS_dom_sf"/>
</dbReference>
<reference evidence="2" key="1">
    <citation type="submission" date="2020-07" db="EMBL/GenBank/DDBJ databases">
        <authorList>
            <person name="Pettersson B.M.F."/>
            <person name="Behra P.R.K."/>
            <person name="Ramesh M."/>
            <person name="Das S."/>
            <person name="Dasgupta S."/>
            <person name="Kirsebom L.A."/>
        </authorList>
    </citation>
    <scope>NUCLEOTIDE SEQUENCE</scope>
    <source>
        <strain evidence="2">DSM 44615</strain>
    </source>
</reference>
<evidence type="ECO:0000313" key="2">
    <source>
        <dbReference type="EMBL" id="MCV7172517.1"/>
    </source>
</evidence>
<dbReference type="SUPFAM" id="SSF52091">
    <property type="entry name" value="SpoIIaa-like"/>
    <property type="match status" value="1"/>
</dbReference>
<sequence>MALRSVDSTPGVAFRYGNPATDCDGVRMRACCRQLATVVTVSGDIDTRNANCVRAYAKRNILAEKPLVIDMSSVTSFSMQAVELLFDLDDDCYRTGVEWALIADPPVLQALRATGPESDFPIVGSVPEAMHHFREGILARRRLLPLLTKTA</sequence>
<accession>A0A9X3BZ05</accession>
<proteinExistence type="predicted"/>
<dbReference type="Gene3D" id="3.30.750.24">
    <property type="entry name" value="STAS domain"/>
    <property type="match status" value="1"/>
</dbReference>
<dbReference type="CDD" id="cd07043">
    <property type="entry name" value="STAS_anti-anti-sigma_factors"/>
    <property type="match status" value="1"/>
</dbReference>
<gene>
    <name evidence="2" type="ORF">H7I41_21605</name>
</gene>
<dbReference type="EMBL" id="JACKSJ010000186">
    <property type="protein sequence ID" value="MCV7172517.1"/>
    <property type="molecule type" value="Genomic_DNA"/>
</dbReference>
<dbReference type="PROSITE" id="PS50801">
    <property type="entry name" value="STAS"/>
    <property type="match status" value="1"/>
</dbReference>
<keyword evidence="3" id="KW-1185">Reference proteome</keyword>
<evidence type="ECO:0000259" key="1">
    <source>
        <dbReference type="PROSITE" id="PS50801"/>
    </source>
</evidence>
<protein>
    <submittedName>
        <fullName evidence="2">STAS domain-containing protein</fullName>
    </submittedName>
</protein>
<reference evidence="2" key="2">
    <citation type="journal article" date="2022" name="BMC Genomics">
        <title>Comparative genome analysis of mycobacteria focusing on tRNA and non-coding RNA.</title>
        <authorList>
            <person name="Behra P.R.K."/>
            <person name="Pettersson B.M.F."/>
            <person name="Ramesh M."/>
            <person name="Das S."/>
            <person name="Dasgupta S."/>
            <person name="Kirsebom L.A."/>
        </authorList>
    </citation>
    <scope>NUCLEOTIDE SEQUENCE</scope>
    <source>
        <strain evidence="2">DSM 44615</strain>
    </source>
</reference>
<dbReference type="RefSeq" id="WP_264014693.1">
    <property type="nucleotide sequence ID" value="NZ_JACKSJ010000186.1"/>
</dbReference>
<dbReference type="AlphaFoldDB" id="A0A9X3BZ05"/>
<name>A0A9X3BZ05_9MYCO</name>
<dbReference type="Proteomes" id="UP001140293">
    <property type="component" value="Unassembled WGS sequence"/>
</dbReference>
<dbReference type="InterPro" id="IPR002645">
    <property type="entry name" value="STAS_dom"/>
</dbReference>
<comment type="caution">
    <text evidence="2">The sequence shown here is derived from an EMBL/GenBank/DDBJ whole genome shotgun (WGS) entry which is preliminary data.</text>
</comment>
<organism evidence="2 3">
    <name type="scientific">[Mycobacterium] manitobense</name>
    <dbReference type="NCBI Taxonomy" id="190147"/>
    <lineage>
        <taxon>Bacteria</taxon>
        <taxon>Bacillati</taxon>
        <taxon>Actinomycetota</taxon>
        <taxon>Actinomycetes</taxon>
        <taxon>Mycobacteriales</taxon>
        <taxon>Mycobacteriaceae</taxon>
        <taxon>Mycolicibacterium</taxon>
    </lineage>
</organism>
<feature type="domain" description="STAS" evidence="1">
    <location>
        <begin position="38"/>
        <end position="133"/>
    </location>
</feature>
<evidence type="ECO:0000313" key="3">
    <source>
        <dbReference type="Proteomes" id="UP001140293"/>
    </source>
</evidence>
<dbReference type="Pfam" id="PF01740">
    <property type="entry name" value="STAS"/>
    <property type="match status" value="1"/>
</dbReference>